<evidence type="ECO:0000313" key="2">
    <source>
        <dbReference type="EMBL" id="QQP86850.1"/>
    </source>
</evidence>
<keyword evidence="3" id="KW-1185">Reference proteome</keyword>
<dbReference type="Pfam" id="PF11444">
    <property type="entry name" value="DUF2895"/>
    <property type="match status" value="1"/>
</dbReference>
<dbReference type="InterPro" id="IPR021548">
    <property type="entry name" value="DUF2895"/>
</dbReference>
<dbReference type="NCBIfam" id="TIGR03746">
    <property type="entry name" value="conj_TIGR03746"/>
    <property type="match status" value="1"/>
</dbReference>
<dbReference type="Proteomes" id="UP000595278">
    <property type="component" value="Chromosome"/>
</dbReference>
<evidence type="ECO:0000256" key="1">
    <source>
        <dbReference type="SAM" id="Phobius"/>
    </source>
</evidence>
<dbReference type="RefSeq" id="WP_201095303.1">
    <property type="nucleotide sequence ID" value="NZ_CP067393.1"/>
</dbReference>
<sequence>MSRYKNFADAQKAHILTLRIIVIGLIAICLYFGYGWSKAPEKLTVHVPPDLRAGSTRLWWDIPPENIYSFALYLFTQINRWPTNGETDYKKNINAYQAYLTSSCKAILEDDFQKRSYAGELRNRVRGVYEILGRSYAEDPTLRVKQLDKNTWRVNLDLNADEYYMSEPVKRAVARYPLRVLRFDADPEHNPFGLVLDCFDSTPQKLEIPEGK</sequence>
<feature type="transmembrane region" description="Helical" evidence="1">
    <location>
        <begin position="16"/>
        <end position="36"/>
    </location>
</feature>
<keyword evidence="1" id="KW-1133">Transmembrane helix</keyword>
<keyword evidence="1" id="KW-0472">Membrane</keyword>
<dbReference type="KEGG" id="eaz:JHT90_06305"/>
<gene>
    <name evidence="2" type="ORF">JHT90_06305</name>
</gene>
<name>A0A974NHC6_9GAMM</name>
<keyword evidence="1" id="KW-0812">Transmembrane</keyword>
<protein>
    <submittedName>
        <fullName evidence="2">TIGR03746 family integrating conjugative element protein</fullName>
    </submittedName>
</protein>
<accession>A0A974NHC6</accession>
<evidence type="ECO:0000313" key="3">
    <source>
        <dbReference type="Proteomes" id="UP000595278"/>
    </source>
</evidence>
<dbReference type="AlphaFoldDB" id="A0A974NHC6"/>
<dbReference type="EMBL" id="CP067393">
    <property type="protein sequence ID" value="QQP86850.1"/>
    <property type="molecule type" value="Genomic_DNA"/>
</dbReference>
<organism evidence="2 3">
    <name type="scientific">Entomomonas asaccharolytica</name>
    <dbReference type="NCBI Taxonomy" id="2785331"/>
    <lineage>
        <taxon>Bacteria</taxon>
        <taxon>Pseudomonadati</taxon>
        <taxon>Pseudomonadota</taxon>
        <taxon>Gammaproteobacteria</taxon>
        <taxon>Pseudomonadales</taxon>
        <taxon>Pseudomonadaceae</taxon>
        <taxon>Entomomonas</taxon>
    </lineage>
</organism>
<proteinExistence type="predicted"/>
<reference evidence="2 3" key="1">
    <citation type="submission" date="2021-01" db="EMBL/GenBank/DDBJ databases">
        <title>Entomomonas sp. F2A isolated from a house cricket (Acheta domesticus).</title>
        <authorList>
            <person name="Spergser J."/>
            <person name="Busse H.-J."/>
        </authorList>
    </citation>
    <scope>NUCLEOTIDE SEQUENCE [LARGE SCALE GENOMIC DNA]</scope>
    <source>
        <strain evidence="2 3">F2A</strain>
    </source>
</reference>